<dbReference type="EMBL" id="CP069534">
    <property type="protein sequence ID" value="QRP70706.1"/>
    <property type="molecule type" value="Genomic_DNA"/>
</dbReference>
<dbReference type="AlphaFoldDB" id="A0AAX1L9D8"/>
<evidence type="ECO:0000313" key="1">
    <source>
        <dbReference type="EMBL" id="QRP70706.1"/>
    </source>
</evidence>
<evidence type="ECO:0000313" key="2">
    <source>
        <dbReference type="Proteomes" id="UP000617681"/>
    </source>
</evidence>
<protein>
    <submittedName>
        <fullName evidence="1">GIY-YIG nuclease family protein</fullName>
    </submittedName>
</protein>
<organism evidence="1 2">
    <name type="scientific">Corynebacterium glucuronolyticum</name>
    <dbReference type="NCBI Taxonomy" id="39791"/>
    <lineage>
        <taxon>Bacteria</taxon>
        <taxon>Bacillati</taxon>
        <taxon>Actinomycetota</taxon>
        <taxon>Actinomycetes</taxon>
        <taxon>Mycobacteriales</taxon>
        <taxon>Corynebacteriaceae</taxon>
        <taxon>Corynebacterium</taxon>
    </lineage>
</organism>
<reference evidence="1" key="1">
    <citation type="submission" date="2021-02" db="EMBL/GenBank/DDBJ databases">
        <title>FDA dAtabase for Regulatory Grade micrObial Sequences (FDA-ARGOS): Supporting development and validation of Infectious Disease Dx tests.</title>
        <authorList>
            <person name="Sproer C."/>
            <person name="Gronow S."/>
            <person name="Severitt S."/>
            <person name="Schroder I."/>
            <person name="Tallon L."/>
            <person name="Sadzewicz L."/>
            <person name="Zhao X."/>
            <person name="Boylan J."/>
            <person name="Ott S."/>
            <person name="Bowen H."/>
            <person name="Vavikolanu K."/>
            <person name="Mehta A."/>
            <person name="Aluvathingal J."/>
            <person name="Nadendla S."/>
            <person name="Lowell S."/>
            <person name="Myers T."/>
            <person name="Yan Y."/>
            <person name="Sichtig H."/>
        </authorList>
    </citation>
    <scope>NUCLEOTIDE SEQUENCE</scope>
    <source>
        <strain evidence="1">FDAARGOS_1191</strain>
    </source>
</reference>
<gene>
    <name evidence="1" type="ORF">I6J21_00560</name>
</gene>
<dbReference type="RefSeq" id="WP_005393029.1">
    <property type="nucleotide sequence ID" value="NZ_CP069534.1"/>
</dbReference>
<proteinExistence type="predicted"/>
<accession>A0AAX1L9D8</accession>
<name>A0AAX1L9D8_9CORY</name>
<dbReference type="CDD" id="cd00719">
    <property type="entry name" value="GIY-YIG_SF"/>
    <property type="match status" value="1"/>
</dbReference>
<dbReference type="Proteomes" id="UP000617681">
    <property type="component" value="Chromosome"/>
</dbReference>
<sequence length="345" mass="39923">MAFGKPTTVTVSTDTKPIKLQGKRFDVRELESVVFLLREEPTLRGVYRLTFATGERYVGQSVNVANRFVSHRHRWSDITGFEFFPLENEDLDFFERALITLTEQSDELRNKALTHKPMGSRPLEVELETGTTTLLPWERDRRIKPDQNLASTEAERFAKLLRHRDYPLIREIFGWYIYNTISDPINTQKHLWTVTCLPSTNKSKDYRRLAVVNVGNLETAVAYEVTDETGQKQSQIFFNTAIDEEITEGVYEGGALMIAPGNYRVADCMAWITTVEYVYQQLFSDEDMYQEKRFLDDAYVLNTRLMRSGGTMYGRFHNQILARDVIAASLLWQETDWSATVSPHQ</sequence>